<comment type="caution">
    <text evidence="3">The sequence shown here is derived from an EMBL/GenBank/DDBJ whole genome shotgun (WGS) entry which is preliminary data.</text>
</comment>
<dbReference type="EMBL" id="AZBU02000003">
    <property type="protein sequence ID" value="TKR87172.1"/>
    <property type="molecule type" value="Genomic_DNA"/>
</dbReference>
<feature type="domain" description="FBA" evidence="2">
    <location>
        <begin position="280"/>
        <end position="423"/>
    </location>
</feature>
<evidence type="ECO:0000259" key="2">
    <source>
        <dbReference type="PROSITE" id="PS51114"/>
    </source>
</evidence>
<gene>
    <name evidence="3" type="ORF">L596_011619</name>
</gene>
<dbReference type="InterPro" id="IPR008979">
    <property type="entry name" value="Galactose-bd-like_sf"/>
</dbReference>
<dbReference type="OrthoDB" id="1107553at2759"/>
<reference evidence="3 4" key="1">
    <citation type="journal article" date="2015" name="Genome Biol.">
        <title>Comparative genomics of Steinernema reveals deeply conserved gene regulatory networks.</title>
        <authorList>
            <person name="Dillman A.R."/>
            <person name="Macchietto M."/>
            <person name="Porter C.F."/>
            <person name="Rogers A."/>
            <person name="Williams B."/>
            <person name="Antoshechkin I."/>
            <person name="Lee M.M."/>
            <person name="Goodwin Z."/>
            <person name="Lu X."/>
            <person name="Lewis E.E."/>
            <person name="Goodrich-Blair H."/>
            <person name="Stock S.P."/>
            <person name="Adams B.J."/>
            <person name="Sternberg P.W."/>
            <person name="Mortazavi A."/>
        </authorList>
    </citation>
    <scope>NUCLEOTIDE SEQUENCE [LARGE SCALE GENOMIC DNA]</scope>
    <source>
        <strain evidence="3 4">ALL</strain>
    </source>
</reference>
<dbReference type="GO" id="GO:0006516">
    <property type="term" value="P:glycoprotein catabolic process"/>
    <property type="evidence" value="ECO:0007669"/>
    <property type="project" value="TreeGrafter"/>
</dbReference>
<dbReference type="SUPFAM" id="SSF81383">
    <property type="entry name" value="F-box domain"/>
    <property type="match status" value="1"/>
</dbReference>
<evidence type="ECO:0008006" key="5">
    <source>
        <dbReference type="Google" id="ProtNLM"/>
    </source>
</evidence>
<dbReference type="Gene3D" id="1.20.1280.50">
    <property type="match status" value="1"/>
</dbReference>
<keyword evidence="4" id="KW-1185">Reference proteome</keyword>
<dbReference type="STRING" id="34508.A0A4U5NUX5"/>
<proteinExistence type="predicted"/>
<dbReference type="GO" id="GO:0019005">
    <property type="term" value="C:SCF ubiquitin ligase complex"/>
    <property type="evidence" value="ECO:0007669"/>
    <property type="project" value="TreeGrafter"/>
</dbReference>
<organism evidence="3 4">
    <name type="scientific">Steinernema carpocapsae</name>
    <name type="common">Entomopathogenic nematode</name>
    <dbReference type="NCBI Taxonomy" id="34508"/>
    <lineage>
        <taxon>Eukaryota</taxon>
        <taxon>Metazoa</taxon>
        <taxon>Ecdysozoa</taxon>
        <taxon>Nematoda</taxon>
        <taxon>Chromadorea</taxon>
        <taxon>Rhabditida</taxon>
        <taxon>Tylenchina</taxon>
        <taxon>Panagrolaimomorpha</taxon>
        <taxon>Strongyloidoidea</taxon>
        <taxon>Steinernematidae</taxon>
        <taxon>Steinernema</taxon>
    </lineage>
</organism>
<dbReference type="SMART" id="SM01198">
    <property type="entry name" value="FBA"/>
    <property type="match status" value="2"/>
</dbReference>
<evidence type="ECO:0000259" key="1">
    <source>
        <dbReference type="PROSITE" id="PS50181"/>
    </source>
</evidence>
<dbReference type="PANTHER" id="PTHR12125">
    <property type="entry name" value="F-BOX ONLY PROTEIN 6-LIKE PROTEIN"/>
    <property type="match status" value="1"/>
</dbReference>
<dbReference type="GO" id="GO:0036503">
    <property type="term" value="P:ERAD pathway"/>
    <property type="evidence" value="ECO:0007669"/>
    <property type="project" value="TreeGrafter"/>
</dbReference>
<dbReference type="Gene3D" id="2.60.120.260">
    <property type="entry name" value="Galactose-binding domain-like"/>
    <property type="match status" value="2"/>
</dbReference>
<accession>A0A4U5NUX5</accession>
<dbReference type="PANTHER" id="PTHR12125:SF5">
    <property type="entry name" value="F-BOX DOMAIN-CONTAINING PROTEIN"/>
    <property type="match status" value="1"/>
</dbReference>
<dbReference type="PROSITE" id="PS51114">
    <property type="entry name" value="FBA"/>
    <property type="match status" value="2"/>
</dbReference>
<name>A0A4U5NUX5_STECR</name>
<dbReference type="GO" id="GO:0005737">
    <property type="term" value="C:cytoplasm"/>
    <property type="evidence" value="ECO:0007669"/>
    <property type="project" value="TreeGrafter"/>
</dbReference>
<sequence>MDVDDNIKPKQQPPFNKNLIRNHSGNLGFSEWSCSASEMSIEHPPYRSNPHPFLHIDHCFVTSFFMATKTLTVDLIQEGFDADILDKQRPPIRVSEYVNHRDDCGAVYQLNVLLKDEKDRPIKTTKGQPETAVRFDAKIEMRQWKDLEWVKVEHVFDSYPAGVRKVEITSGGKDTQFWSGNYGAKMALASVVAEDKTKLEETKELFDMTRAREDILEQILVRVHPKTLLQAVPLVCQRWSELLSQQSFWVEQARVTGFEFGWIPKSGSVWETIFRSNPRLYRQKPFNRNLIPNSSGEDRTRHWAITNDEIIPRDLDITELNPQVPTKRCFATNDYGTEHSIVVDLTEYGIDAHILEQMRPRIRVSEWFTKIKPDAKYEFTAKLLDEQGHLSGEIGESQSFSSRKTFRTRKECFVCIHLNSNVV</sequence>
<evidence type="ECO:0000313" key="3">
    <source>
        <dbReference type="EMBL" id="TKR87172.1"/>
    </source>
</evidence>
<dbReference type="InterPro" id="IPR001810">
    <property type="entry name" value="F-box_dom"/>
</dbReference>
<protein>
    <recommendedName>
        <fullName evidence="5">F-box domain-containing protein</fullName>
    </recommendedName>
</protein>
<dbReference type="GO" id="GO:0061630">
    <property type="term" value="F:ubiquitin protein ligase activity"/>
    <property type="evidence" value="ECO:0007669"/>
    <property type="project" value="TreeGrafter"/>
</dbReference>
<reference evidence="3 4" key="2">
    <citation type="journal article" date="2019" name="G3 (Bethesda)">
        <title>Hybrid Assembly of the Genome of the Entomopathogenic Nematode Steinernema carpocapsae Identifies the X-Chromosome.</title>
        <authorList>
            <person name="Serra L."/>
            <person name="Macchietto M."/>
            <person name="Macias-Munoz A."/>
            <person name="McGill C.J."/>
            <person name="Rodriguez I.M."/>
            <person name="Rodriguez B."/>
            <person name="Murad R."/>
            <person name="Mortazavi A."/>
        </authorList>
    </citation>
    <scope>NUCLEOTIDE SEQUENCE [LARGE SCALE GENOMIC DNA]</scope>
    <source>
        <strain evidence="3 4">ALL</strain>
    </source>
</reference>
<dbReference type="InterPro" id="IPR036047">
    <property type="entry name" value="F-box-like_dom_sf"/>
</dbReference>
<feature type="domain" description="F-box" evidence="1">
    <location>
        <begin position="205"/>
        <end position="252"/>
    </location>
</feature>
<dbReference type="PROSITE" id="PS50181">
    <property type="entry name" value="FBOX"/>
    <property type="match status" value="1"/>
</dbReference>
<dbReference type="AlphaFoldDB" id="A0A4U5NUX5"/>
<evidence type="ECO:0000313" key="4">
    <source>
        <dbReference type="Proteomes" id="UP000298663"/>
    </source>
</evidence>
<dbReference type="Pfam" id="PF04300">
    <property type="entry name" value="FBA"/>
    <property type="match status" value="2"/>
</dbReference>
<dbReference type="FunFam" id="2.60.120.260:FF:000012">
    <property type="entry name" value="F-box only protein 2"/>
    <property type="match status" value="1"/>
</dbReference>
<dbReference type="InterPro" id="IPR039752">
    <property type="entry name" value="F-box_only"/>
</dbReference>
<dbReference type="Proteomes" id="UP000298663">
    <property type="component" value="Unassembled WGS sequence"/>
</dbReference>
<dbReference type="InterPro" id="IPR007397">
    <property type="entry name" value="F-box-assoc_dom"/>
</dbReference>
<dbReference type="GO" id="GO:0031146">
    <property type="term" value="P:SCF-dependent proteasomal ubiquitin-dependent protein catabolic process"/>
    <property type="evidence" value="ECO:0007669"/>
    <property type="project" value="TreeGrafter"/>
</dbReference>
<feature type="domain" description="FBA" evidence="2">
    <location>
        <begin position="9"/>
        <end position="195"/>
    </location>
</feature>
<dbReference type="SUPFAM" id="SSF49785">
    <property type="entry name" value="Galactose-binding domain-like"/>
    <property type="match status" value="2"/>
</dbReference>